<protein>
    <submittedName>
        <fullName evidence="1">Uncharacterized protein</fullName>
    </submittedName>
</protein>
<dbReference type="RefSeq" id="WP_186857765.1">
    <property type="nucleotide sequence ID" value="NZ_JACOON010000004.1"/>
</dbReference>
<dbReference type="Proteomes" id="UP000606889">
    <property type="component" value="Unassembled WGS sequence"/>
</dbReference>
<gene>
    <name evidence="1" type="ORF">H8S18_07875</name>
</gene>
<organism evidence="1 2">
    <name type="scientific">Christensenella tenuis</name>
    <dbReference type="NCBI Taxonomy" id="2763033"/>
    <lineage>
        <taxon>Bacteria</taxon>
        <taxon>Bacillati</taxon>
        <taxon>Bacillota</taxon>
        <taxon>Clostridia</taxon>
        <taxon>Christensenellales</taxon>
        <taxon>Christensenellaceae</taxon>
        <taxon>Christensenella</taxon>
    </lineage>
</organism>
<evidence type="ECO:0000313" key="1">
    <source>
        <dbReference type="EMBL" id="MBC5648251.1"/>
    </source>
</evidence>
<dbReference type="EMBL" id="JACOON010000004">
    <property type="protein sequence ID" value="MBC5648251.1"/>
    <property type="molecule type" value="Genomic_DNA"/>
</dbReference>
<accession>A0ABR7EEQ2</accession>
<sequence>MAKEKFVMKNWNGTSWDTLYPRTDGESVYLDGYVKPPQNGTIVPSDTVNAAVGKLEKGLDDKQNMLGYTPENAANKGKANGYAGLDATGKIPSGLLPQTNGLNYKGTMDAAAGYPGNPAAGDFYIITAAGTISEIEYNTGDWAVYNGEAAGWAKIDNTDEVASVNAMTGAVELTGANLTMAGYTKPVSGGAVAAADTVNAAVGKLEKGLEGKQAAGNYVVSNGSVTAGTKTKITYDAKGLITGGEDATAADIKMTGYVKAATAADVAAADTALEAIGKVEKKTDGKVDGNAAVLGGTKTKITYDAKGLVTAGTDATAGDFKIGTYSRGTGDVSSTDTVSAAIGKLETKSDAKAKIIISSAEPPGAAVGDFWYQTV</sequence>
<evidence type="ECO:0000313" key="2">
    <source>
        <dbReference type="Proteomes" id="UP000606889"/>
    </source>
</evidence>
<keyword evidence="2" id="KW-1185">Reference proteome</keyword>
<reference evidence="1 2" key="1">
    <citation type="submission" date="2020-08" db="EMBL/GenBank/DDBJ databases">
        <title>Genome public.</title>
        <authorList>
            <person name="Liu C."/>
            <person name="Sun Q."/>
        </authorList>
    </citation>
    <scope>NUCLEOTIDE SEQUENCE [LARGE SCALE GENOMIC DNA]</scope>
    <source>
        <strain evidence="1 2">NSJ-35</strain>
    </source>
</reference>
<name>A0ABR7EEQ2_9FIRM</name>
<comment type="caution">
    <text evidence="1">The sequence shown here is derived from an EMBL/GenBank/DDBJ whole genome shotgun (WGS) entry which is preliminary data.</text>
</comment>
<proteinExistence type="predicted"/>